<dbReference type="InterPro" id="IPR036390">
    <property type="entry name" value="WH_DNA-bd_sf"/>
</dbReference>
<name>A0ABV6PCF4_9MICC</name>
<evidence type="ECO:0000259" key="6">
    <source>
        <dbReference type="PROSITE" id="PS51078"/>
    </source>
</evidence>
<dbReference type="SUPFAM" id="SSF55781">
    <property type="entry name" value="GAF domain-like"/>
    <property type="match status" value="1"/>
</dbReference>
<sequence length="270" mass="28804">MANRAPLRQGNAKSSRSQKPAAGTTAAASVTSRALRILETFDPAHREQSLSNIARRSGLPLATTHRLVGELVAWGGLEKKASRYQIGQKLWRIGLLASAQQDVAEVAAPYMQDVLFVTHNVVNLFIFDEGEVLLVERISGTNTGEPFRRVGARMDLHSSAAGKLMLAFGAPQLLAGLPEVLPKHTPHTIGSKAELIEHIARIRSQGFATTQQESGLNNYAIAVPVFSQASGHIIAALGIVTQEAMAPIGNVVPVLKIAARGISRSLESGD</sequence>
<protein>
    <submittedName>
        <fullName evidence="7">IclR family transcriptional regulator</fullName>
    </submittedName>
</protein>
<comment type="caution">
    <text evidence="7">The sequence shown here is derived from an EMBL/GenBank/DDBJ whole genome shotgun (WGS) entry which is preliminary data.</text>
</comment>
<organism evidence="7 8">
    <name type="scientific">Micrococcoides hystricis</name>
    <dbReference type="NCBI Taxonomy" id="1572761"/>
    <lineage>
        <taxon>Bacteria</taxon>
        <taxon>Bacillati</taxon>
        <taxon>Actinomycetota</taxon>
        <taxon>Actinomycetes</taxon>
        <taxon>Micrococcales</taxon>
        <taxon>Micrococcaceae</taxon>
        <taxon>Micrococcoides</taxon>
    </lineage>
</organism>
<dbReference type="SUPFAM" id="SSF46785">
    <property type="entry name" value="Winged helix' DNA-binding domain"/>
    <property type="match status" value="1"/>
</dbReference>
<dbReference type="InterPro" id="IPR005471">
    <property type="entry name" value="Tscrpt_reg_IclR_N"/>
</dbReference>
<dbReference type="PANTHER" id="PTHR30136:SF24">
    <property type="entry name" value="HTH-TYPE TRANSCRIPTIONAL REPRESSOR ALLR"/>
    <property type="match status" value="1"/>
</dbReference>
<dbReference type="EMBL" id="JBHLUB010000032">
    <property type="protein sequence ID" value="MFC0582799.1"/>
    <property type="molecule type" value="Genomic_DNA"/>
</dbReference>
<dbReference type="PROSITE" id="PS51078">
    <property type="entry name" value="ICLR_ED"/>
    <property type="match status" value="1"/>
</dbReference>
<dbReference type="RefSeq" id="WP_377460247.1">
    <property type="nucleotide sequence ID" value="NZ_JBHLUB010000032.1"/>
</dbReference>
<dbReference type="InterPro" id="IPR014757">
    <property type="entry name" value="Tscrpt_reg_IclR_C"/>
</dbReference>
<dbReference type="PROSITE" id="PS51077">
    <property type="entry name" value="HTH_ICLR"/>
    <property type="match status" value="1"/>
</dbReference>
<proteinExistence type="predicted"/>
<accession>A0ABV6PCF4</accession>
<feature type="domain" description="HTH iclR-type" evidence="5">
    <location>
        <begin position="28"/>
        <end position="88"/>
    </location>
</feature>
<keyword evidence="8" id="KW-1185">Reference proteome</keyword>
<dbReference type="Proteomes" id="UP001589862">
    <property type="component" value="Unassembled WGS sequence"/>
</dbReference>
<dbReference type="InterPro" id="IPR036388">
    <property type="entry name" value="WH-like_DNA-bd_sf"/>
</dbReference>
<dbReference type="PANTHER" id="PTHR30136">
    <property type="entry name" value="HELIX-TURN-HELIX TRANSCRIPTIONAL REGULATOR, ICLR FAMILY"/>
    <property type="match status" value="1"/>
</dbReference>
<dbReference type="InterPro" id="IPR029016">
    <property type="entry name" value="GAF-like_dom_sf"/>
</dbReference>
<dbReference type="Pfam" id="PF01614">
    <property type="entry name" value="IclR_C"/>
    <property type="match status" value="1"/>
</dbReference>
<dbReference type="InterPro" id="IPR050707">
    <property type="entry name" value="HTH_MetabolicPath_Reg"/>
</dbReference>
<evidence type="ECO:0000259" key="5">
    <source>
        <dbReference type="PROSITE" id="PS51077"/>
    </source>
</evidence>
<dbReference type="Gene3D" id="1.10.10.10">
    <property type="entry name" value="Winged helix-like DNA-binding domain superfamily/Winged helix DNA-binding domain"/>
    <property type="match status" value="1"/>
</dbReference>
<feature type="region of interest" description="Disordered" evidence="4">
    <location>
        <begin position="1"/>
        <end position="26"/>
    </location>
</feature>
<feature type="domain" description="IclR-ED" evidence="6">
    <location>
        <begin position="89"/>
        <end position="268"/>
    </location>
</feature>
<dbReference type="SMART" id="SM00346">
    <property type="entry name" value="HTH_ICLR"/>
    <property type="match status" value="1"/>
</dbReference>
<evidence type="ECO:0000256" key="1">
    <source>
        <dbReference type="ARBA" id="ARBA00023015"/>
    </source>
</evidence>
<gene>
    <name evidence="7" type="ORF">ACFFFR_10495</name>
</gene>
<keyword evidence="3" id="KW-0804">Transcription</keyword>
<evidence type="ECO:0000256" key="2">
    <source>
        <dbReference type="ARBA" id="ARBA00023125"/>
    </source>
</evidence>
<dbReference type="Pfam" id="PF09339">
    <property type="entry name" value="HTH_IclR"/>
    <property type="match status" value="1"/>
</dbReference>
<evidence type="ECO:0000256" key="3">
    <source>
        <dbReference type="ARBA" id="ARBA00023163"/>
    </source>
</evidence>
<dbReference type="Gene3D" id="3.30.450.40">
    <property type="match status" value="1"/>
</dbReference>
<evidence type="ECO:0000313" key="7">
    <source>
        <dbReference type="EMBL" id="MFC0582799.1"/>
    </source>
</evidence>
<keyword evidence="1" id="KW-0805">Transcription regulation</keyword>
<keyword evidence="2" id="KW-0238">DNA-binding</keyword>
<reference evidence="7 8" key="1">
    <citation type="submission" date="2024-09" db="EMBL/GenBank/DDBJ databases">
        <authorList>
            <person name="Sun Q."/>
            <person name="Mori K."/>
        </authorList>
    </citation>
    <scope>NUCLEOTIDE SEQUENCE [LARGE SCALE GENOMIC DNA]</scope>
    <source>
        <strain evidence="7 8">NCAIM B.02604</strain>
    </source>
</reference>
<evidence type="ECO:0000256" key="4">
    <source>
        <dbReference type="SAM" id="MobiDB-lite"/>
    </source>
</evidence>
<evidence type="ECO:0000313" key="8">
    <source>
        <dbReference type="Proteomes" id="UP001589862"/>
    </source>
</evidence>